<organism evidence="17 18">
    <name type="scientific">Iodidimonas nitroreducens</name>
    <dbReference type="NCBI Taxonomy" id="1236968"/>
    <lineage>
        <taxon>Bacteria</taxon>
        <taxon>Pseudomonadati</taxon>
        <taxon>Pseudomonadota</taxon>
        <taxon>Alphaproteobacteria</taxon>
        <taxon>Iodidimonadales</taxon>
        <taxon>Iodidimonadaceae</taxon>
        <taxon>Iodidimonas</taxon>
    </lineage>
</organism>
<dbReference type="Proteomes" id="UP000324996">
    <property type="component" value="Unassembled WGS sequence"/>
</dbReference>
<evidence type="ECO:0000256" key="5">
    <source>
        <dbReference type="ARBA" id="ARBA00022692"/>
    </source>
</evidence>
<evidence type="ECO:0000256" key="15">
    <source>
        <dbReference type="SAM" id="Phobius"/>
    </source>
</evidence>
<evidence type="ECO:0000256" key="2">
    <source>
        <dbReference type="ARBA" id="ARBA00018370"/>
    </source>
</evidence>
<gene>
    <name evidence="17" type="ORF">JCM17846_06400</name>
</gene>
<dbReference type="AlphaFoldDB" id="A0A5A7N4A0"/>
<protein>
    <recommendedName>
        <fullName evidence="2">Parvulin-like PPIase</fullName>
    </recommendedName>
    <alternativeName>
        <fullName evidence="9">Peptidyl-prolyl cis-trans isomerase plp</fullName>
    </alternativeName>
    <alternativeName>
        <fullName evidence="12">Periplasmic chaperone PpiD</fullName>
    </alternativeName>
    <alternativeName>
        <fullName evidence="13">Periplasmic folding chaperone</fullName>
    </alternativeName>
    <alternativeName>
        <fullName evidence="10">Rotamase plp</fullName>
    </alternativeName>
</protein>
<dbReference type="PANTHER" id="PTHR47529:SF1">
    <property type="entry name" value="PERIPLASMIC CHAPERONE PPID"/>
    <property type="match status" value="1"/>
</dbReference>
<dbReference type="InterPro" id="IPR000297">
    <property type="entry name" value="PPIase_PpiC"/>
</dbReference>
<comment type="subcellular location">
    <subcellularLocation>
        <location evidence="1">Cell inner membrane</location>
        <topology evidence="1">Single-pass type II membrane protein</topology>
        <orientation evidence="1">Periplasmic side</orientation>
    </subcellularLocation>
</comment>
<keyword evidence="6 15" id="KW-1133">Transmembrane helix</keyword>
<dbReference type="InterPro" id="IPR046357">
    <property type="entry name" value="PPIase_dom_sf"/>
</dbReference>
<keyword evidence="14" id="KW-0413">Isomerase</keyword>
<dbReference type="PANTHER" id="PTHR47529">
    <property type="entry name" value="PEPTIDYL-PROLYL CIS-TRANS ISOMERASE D"/>
    <property type="match status" value="1"/>
</dbReference>
<reference evidence="17 18" key="1">
    <citation type="submission" date="2019-09" db="EMBL/GenBank/DDBJ databases">
        <title>NBRP : Genome information of microbial organism related human and environment.</title>
        <authorList>
            <person name="Hattori M."/>
            <person name="Oshima K."/>
            <person name="Inaba H."/>
            <person name="Suda W."/>
            <person name="Sakamoto M."/>
            <person name="Iino T."/>
            <person name="Kitahara M."/>
            <person name="Oshida Y."/>
            <person name="Iida T."/>
            <person name="Kudo T."/>
            <person name="Itoh T."/>
            <person name="Ohkuma M."/>
        </authorList>
    </citation>
    <scope>NUCLEOTIDE SEQUENCE [LARGE SCALE GENOMIC DNA]</scope>
    <source>
        <strain evidence="17 18">Q-1</strain>
    </source>
</reference>
<evidence type="ECO:0000256" key="9">
    <source>
        <dbReference type="ARBA" id="ARBA00030642"/>
    </source>
</evidence>
<evidence type="ECO:0000256" key="12">
    <source>
        <dbReference type="ARBA" id="ARBA00040743"/>
    </source>
</evidence>
<evidence type="ECO:0000256" key="8">
    <source>
        <dbReference type="ARBA" id="ARBA00023186"/>
    </source>
</evidence>
<comment type="similarity">
    <text evidence="11">Belongs to the PpiD chaperone family.</text>
</comment>
<dbReference type="Gene3D" id="1.10.4030.10">
    <property type="entry name" value="Porin chaperone SurA, peptide-binding domain"/>
    <property type="match status" value="1"/>
</dbReference>
<keyword evidence="18" id="KW-1185">Reference proteome</keyword>
<evidence type="ECO:0000256" key="6">
    <source>
        <dbReference type="ARBA" id="ARBA00022989"/>
    </source>
</evidence>
<evidence type="ECO:0000256" key="13">
    <source>
        <dbReference type="ARBA" id="ARBA00042775"/>
    </source>
</evidence>
<keyword evidence="7 15" id="KW-0472">Membrane</keyword>
<evidence type="ECO:0000256" key="4">
    <source>
        <dbReference type="ARBA" id="ARBA00022519"/>
    </source>
</evidence>
<dbReference type="SUPFAM" id="SSF109998">
    <property type="entry name" value="Triger factor/SurA peptide-binding domain-like"/>
    <property type="match status" value="1"/>
</dbReference>
<keyword evidence="3" id="KW-1003">Cell membrane</keyword>
<evidence type="ECO:0000256" key="1">
    <source>
        <dbReference type="ARBA" id="ARBA00004382"/>
    </source>
</evidence>
<dbReference type="GO" id="GO:0005886">
    <property type="term" value="C:plasma membrane"/>
    <property type="evidence" value="ECO:0007669"/>
    <property type="project" value="UniProtKB-SubCell"/>
</dbReference>
<dbReference type="RefSeq" id="WP_042084265.1">
    <property type="nucleotide sequence ID" value="NZ_BKCN01000002.1"/>
</dbReference>
<accession>A0A5A7N4A0</accession>
<evidence type="ECO:0000256" key="14">
    <source>
        <dbReference type="PROSITE-ProRule" id="PRU00278"/>
    </source>
</evidence>
<dbReference type="InterPro" id="IPR027304">
    <property type="entry name" value="Trigger_fact/SurA_dom_sf"/>
</dbReference>
<evidence type="ECO:0000256" key="10">
    <source>
        <dbReference type="ARBA" id="ARBA00031484"/>
    </source>
</evidence>
<evidence type="ECO:0000313" key="17">
    <source>
        <dbReference type="EMBL" id="GER02958.1"/>
    </source>
</evidence>
<dbReference type="SUPFAM" id="SSF54534">
    <property type="entry name" value="FKBP-like"/>
    <property type="match status" value="1"/>
</dbReference>
<evidence type="ECO:0000256" key="7">
    <source>
        <dbReference type="ARBA" id="ARBA00023136"/>
    </source>
</evidence>
<evidence type="ECO:0000259" key="16">
    <source>
        <dbReference type="PROSITE" id="PS50198"/>
    </source>
</evidence>
<feature type="transmembrane region" description="Helical" evidence="15">
    <location>
        <begin position="12"/>
        <end position="30"/>
    </location>
</feature>
<evidence type="ECO:0000313" key="18">
    <source>
        <dbReference type="Proteomes" id="UP000324996"/>
    </source>
</evidence>
<dbReference type="EMBL" id="BKCN01000002">
    <property type="protein sequence ID" value="GER02958.1"/>
    <property type="molecule type" value="Genomic_DNA"/>
</dbReference>
<name>A0A5A7N4A0_9PROT</name>
<dbReference type="Pfam" id="PF13624">
    <property type="entry name" value="SurA_N_3"/>
    <property type="match status" value="1"/>
</dbReference>
<dbReference type="PROSITE" id="PS50198">
    <property type="entry name" value="PPIC_PPIASE_2"/>
    <property type="match status" value="1"/>
</dbReference>
<keyword evidence="14" id="KW-0697">Rotamase</keyword>
<feature type="domain" description="PpiC" evidence="16">
    <location>
        <begin position="244"/>
        <end position="359"/>
    </location>
</feature>
<dbReference type="Gene3D" id="3.10.50.40">
    <property type="match status" value="2"/>
</dbReference>
<keyword evidence="8" id="KW-0143">Chaperone</keyword>
<proteinExistence type="inferred from homology"/>
<keyword evidence="5 15" id="KW-0812">Transmembrane</keyword>
<evidence type="ECO:0000256" key="11">
    <source>
        <dbReference type="ARBA" id="ARBA00038408"/>
    </source>
</evidence>
<dbReference type="Pfam" id="PF13145">
    <property type="entry name" value="Rotamase_2"/>
    <property type="match status" value="2"/>
</dbReference>
<dbReference type="InterPro" id="IPR052029">
    <property type="entry name" value="PpiD_chaperone"/>
</dbReference>
<evidence type="ECO:0000256" key="3">
    <source>
        <dbReference type="ARBA" id="ARBA00022475"/>
    </source>
</evidence>
<dbReference type="GO" id="GO:0003755">
    <property type="term" value="F:peptidyl-prolyl cis-trans isomerase activity"/>
    <property type="evidence" value="ECO:0007669"/>
    <property type="project" value="UniProtKB-KW"/>
</dbReference>
<keyword evidence="4" id="KW-0997">Cell inner membrane</keyword>
<sequence length="643" mass="69927">MLSAIRSTLGSFVVLALLGLLIASFALWGIPDLFSNTGGRTIASVGDSEIDVVEFDRAYNQRLRQIESQIGQPIDRQQALGLGIPQQVLQQLISEQLFVSHARDLGLRGSNRQVVDILRGVEAFAGFDGKFDRQAYENQIARAGLTAAEFETSLRTDIVRRQMLQTLVAGRPVPDALAKPLFRFRNEGRKATILSVLASEIGAVDAPSEDELLAAYELEKSGYMTPPYRAIAVAEISPASVAKPENITDEELATAYEERLAQFQIPELRTVDIVSFGVDEKEKAETFVRRIESGEDFASLVKEMTDFSVDEITLGDVSRTDLETDYNARVADAVFATDEGALSPPAQSVFGWHVFRVRSITPPLDRPLDQVAATLRQDLAEEKALETVYDISVKAEDMLARGVGLKEIANELGLTYAEATVSRDGRLAEGGAVEGAVARHLAKGWELAIDEPALLEPSDDGGFVLVDVVDEIPPQQRPFEDVRTQLLNRLINERKLAQAGAQAETIATALRAGKAAADLAKENDAGLASSDWVIRSRVDQGQQVAPVVGRLMFRMDVGEISVERTANGDGYVIVRLDEVKPGDPAQDPVAYDALIQDLGTALLNDALVQYENALRADLGVEVNSELFQQIVDPQAALTPQGGF</sequence>
<comment type="caution">
    <text evidence="17">The sequence shown here is derived from an EMBL/GenBank/DDBJ whole genome shotgun (WGS) entry which is preliminary data.</text>
</comment>